<comment type="subcellular location">
    <subcellularLocation>
        <location evidence="1">Membrane</location>
        <topology evidence="1">Multi-pass membrane protein</topology>
    </subcellularLocation>
</comment>
<name>U4LGB1_PYROM</name>
<gene>
    <name evidence="7" type="ORF">PCON_10039</name>
</gene>
<keyword evidence="4 6" id="KW-1133">Transmembrane helix</keyword>
<dbReference type="InterPro" id="IPR007248">
    <property type="entry name" value="Mpv17_PMP22"/>
</dbReference>
<evidence type="ECO:0000256" key="3">
    <source>
        <dbReference type="ARBA" id="ARBA00022692"/>
    </source>
</evidence>
<dbReference type="EMBL" id="HF935541">
    <property type="protein sequence ID" value="CCX31149.1"/>
    <property type="molecule type" value="Genomic_DNA"/>
</dbReference>
<evidence type="ECO:0000256" key="1">
    <source>
        <dbReference type="ARBA" id="ARBA00004141"/>
    </source>
</evidence>
<dbReference type="AlphaFoldDB" id="U4LGB1"/>
<dbReference type="GO" id="GO:0016020">
    <property type="term" value="C:membrane"/>
    <property type="evidence" value="ECO:0007669"/>
    <property type="project" value="UniProtKB-SubCell"/>
</dbReference>
<comment type="similarity">
    <text evidence="2 6">Belongs to the peroxisomal membrane protein PXMP2/4 family.</text>
</comment>
<evidence type="ECO:0000256" key="2">
    <source>
        <dbReference type="ARBA" id="ARBA00006824"/>
    </source>
</evidence>
<proteinExistence type="inferred from homology"/>
<dbReference type="PANTHER" id="PTHR11266:SF50">
    <property type="entry name" value="VACUOLAR MEMBRANE PROTEIN YOR292C"/>
    <property type="match status" value="1"/>
</dbReference>
<feature type="transmembrane region" description="Helical" evidence="6">
    <location>
        <begin position="76"/>
        <end position="97"/>
    </location>
</feature>
<dbReference type="eggNOG" id="KOG1944">
    <property type="taxonomic scope" value="Eukaryota"/>
</dbReference>
<dbReference type="STRING" id="1076935.U4LGB1"/>
<dbReference type="GO" id="GO:0005739">
    <property type="term" value="C:mitochondrion"/>
    <property type="evidence" value="ECO:0007669"/>
    <property type="project" value="TreeGrafter"/>
</dbReference>
<evidence type="ECO:0000256" key="4">
    <source>
        <dbReference type="ARBA" id="ARBA00022989"/>
    </source>
</evidence>
<evidence type="ECO:0000256" key="5">
    <source>
        <dbReference type="ARBA" id="ARBA00023136"/>
    </source>
</evidence>
<feature type="transmembrane region" description="Helical" evidence="6">
    <location>
        <begin position="109"/>
        <end position="129"/>
    </location>
</feature>
<dbReference type="OMA" id="FMGITEC"/>
<sequence length="197" mass="22003">MPVLTTMITNSTLSGLSDVLAQTLSHLRTKPTLPLKEKAPISISLNSSPSTPAPFTPSPQSTFCSARLIRYMSYGLLWAPLQLSWFSYLATTFPISIDNQATAVFLRVFFDQLLMSPFGLAVFFAWMSLTEGNGWGKMREKMDKVYWGALKGNYVVWPAVQVVNFWVMPLALQLPFASTVGVFWTTYLSLKNEAAEQ</sequence>
<dbReference type="PANTHER" id="PTHR11266">
    <property type="entry name" value="PEROXISOMAL MEMBRANE PROTEIN 2, PXMP2 MPV17"/>
    <property type="match status" value="1"/>
</dbReference>
<keyword evidence="5 6" id="KW-0472">Membrane</keyword>
<evidence type="ECO:0000313" key="8">
    <source>
        <dbReference type="Proteomes" id="UP000018144"/>
    </source>
</evidence>
<keyword evidence="3 6" id="KW-0812">Transmembrane</keyword>
<dbReference type="Proteomes" id="UP000018144">
    <property type="component" value="Unassembled WGS sequence"/>
</dbReference>
<organism evidence="7 8">
    <name type="scientific">Pyronema omphalodes (strain CBS 100304)</name>
    <name type="common">Pyronema confluens</name>
    <dbReference type="NCBI Taxonomy" id="1076935"/>
    <lineage>
        <taxon>Eukaryota</taxon>
        <taxon>Fungi</taxon>
        <taxon>Dikarya</taxon>
        <taxon>Ascomycota</taxon>
        <taxon>Pezizomycotina</taxon>
        <taxon>Pezizomycetes</taxon>
        <taxon>Pezizales</taxon>
        <taxon>Pyronemataceae</taxon>
        <taxon>Pyronema</taxon>
    </lineage>
</organism>
<dbReference type="Pfam" id="PF04117">
    <property type="entry name" value="Mpv17_PMP22"/>
    <property type="match status" value="1"/>
</dbReference>
<reference evidence="7 8" key="1">
    <citation type="journal article" date="2013" name="PLoS Genet.">
        <title>The genome and development-dependent transcriptomes of Pyronema confluens: a window into fungal evolution.</title>
        <authorList>
            <person name="Traeger S."/>
            <person name="Altegoer F."/>
            <person name="Freitag M."/>
            <person name="Gabaldon T."/>
            <person name="Kempken F."/>
            <person name="Kumar A."/>
            <person name="Marcet-Houben M."/>
            <person name="Poggeler S."/>
            <person name="Stajich J.E."/>
            <person name="Nowrousian M."/>
        </authorList>
    </citation>
    <scope>NUCLEOTIDE SEQUENCE [LARGE SCALE GENOMIC DNA]</scope>
    <source>
        <strain evidence="8">CBS 100304</strain>
        <tissue evidence="7">Vegetative mycelium</tissue>
    </source>
</reference>
<evidence type="ECO:0000256" key="6">
    <source>
        <dbReference type="RuleBase" id="RU363053"/>
    </source>
</evidence>
<accession>U4LGB1</accession>
<dbReference type="OrthoDB" id="10267969at2759"/>
<keyword evidence="8" id="KW-1185">Reference proteome</keyword>
<evidence type="ECO:0000313" key="7">
    <source>
        <dbReference type="EMBL" id="CCX31149.1"/>
    </source>
</evidence>
<protein>
    <submittedName>
        <fullName evidence="7">Similar to Protein sym1 acc. no. O14142</fullName>
    </submittedName>
</protein>